<dbReference type="Gene3D" id="3.40.50.1460">
    <property type="match status" value="1"/>
</dbReference>
<dbReference type="PANTHER" id="PTHR48104:SF30">
    <property type="entry name" value="METACASPASE-1"/>
    <property type="match status" value="1"/>
</dbReference>
<dbReference type="InterPro" id="IPR011600">
    <property type="entry name" value="Pept_C14_caspase"/>
</dbReference>
<dbReference type="GO" id="GO:0006508">
    <property type="term" value="P:proteolysis"/>
    <property type="evidence" value="ECO:0007669"/>
    <property type="project" value="InterPro"/>
</dbReference>
<dbReference type="InterPro" id="IPR050452">
    <property type="entry name" value="Metacaspase"/>
</dbReference>
<dbReference type="SUPFAM" id="SSF52129">
    <property type="entry name" value="Caspase-like"/>
    <property type="match status" value="1"/>
</dbReference>
<name>A0A3S5GXS5_9BACT</name>
<proteinExistence type="predicted"/>
<feature type="domain" description="Peptidase C14 caspase" evidence="1">
    <location>
        <begin position="17"/>
        <end position="267"/>
    </location>
</feature>
<dbReference type="AlphaFoldDB" id="A0A3S5GXS5"/>
<sequence>MAQGYSLNIGLNSVDPAHYAGWDGALLACEADAEDMELIARAQNFGTVRKVLTRDATRERILKELDEAARVLQPGDLFLLTYSGHGGQLPDRNNDEVDAQDETWVLYDGELIDDEIYVALSKLKQDVRVLMFSDSCHSGTVSRMAYAALRNSGSLEMLADTVMDTEAAERRFKDMPVGIALRTYRDNRGMYDAIMDALPKQDARAMVKATVLLISGCQDNQLSSDGTFNGLFTANLLHVYNGGKFRGSHRTFHRRIVRRMPPLQTPNYSVIGYPNSAFERQTPFTV</sequence>
<reference evidence="2" key="1">
    <citation type="journal article" date="2018" name="J. Ind. Microbiol. Biotechnol.">
        <title>Genome mining reveals uncommon alkylpyrones as type III PKS products from myxobacteria.</title>
        <authorList>
            <person name="Hug J.J."/>
            <person name="Panter F."/>
            <person name="Krug D."/>
            <person name="Muller R."/>
        </authorList>
    </citation>
    <scope>NUCLEOTIDE SEQUENCE</scope>
    <source>
        <strain evidence="2">MCy9557</strain>
    </source>
</reference>
<dbReference type="PANTHER" id="PTHR48104">
    <property type="entry name" value="METACASPASE-4"/>
    <property type="match status" value="1"/>
</dbReference>
<dbReference type="EMBL" id="MH908914">
    <property type="protein sequence ID" value="AYM53954.1"/>
    <property type="molecule type" value="Genomic_DNA"/>
</dbReference>
<accession>A0A3S5GXS5</accession>
<dbReference type="GO" id="GO:0004197">
    <property type="term" value="F:cysteine-type endopeptidase activity"/>
    <property type="evidence" value="ECO:0007669"/>
    <property type="project" value="InterPro"/>
</dbReference>
<organism evidence="2">
    <name type="scientific">Pyxidicoccus sp</name>
    <dbReference type="NCBI Taxonomy" id="2023737"/>
    <lineage>
        <taxon>Bacteria</taxon>
        <taxon>Pseudomonadati</taxon>
        <taxon>Myxococcota</taxon>
        <taxon>Myxococcia</taxon>
        <taxon>Myxococcales</taxon>
        <taxon>Cystobacterineae</taxon>
        <taxon>Myxococcaceae</taxon>
        <taxon>Pyxidicoccus</taxon>
    </lineage>
</organism>
<dbReference type="Pfam" id="PF00656">
    <property type="entry name" value="Peptidase_C14"/>
    <property type="match status" value="1"/>
</dbReference>
<dbReference type="GO" id="GO:0005737">
    <property type="term" value="C:cytoplasm"/>
    <property type="evidence" value="ECO:0007669"/>
    <property type="project" value="TreeGrafter"/>
</dbReference>
<evidence type="ECO:0000259" key="1">
    <source>
        <dbReference type="Pfam" id="PF00656"/>
    </source>
</evidence>
<evidence type="ECO:0000313" key="2">
    <source>
        <dbReference type="EMBL" id="AYM53954.1"/>
    </source>
</evidence>
<protein>
    <submittedName>
        <fullName evidence="2">Peptidase C14 caspase catalytic subunit p20</fullName>
    </submittedName>
</protein>
<dbReference type="InterPro" id="IPR029030">
    <property type="entry name" value="Caspase-like_dom_sf"/>
</dbReference>